<feature type="compositionally biased region" description="Pro residues" evidence="1">
    <location>
        <begin position="141"/>
        <end position="150"/>
    </location>
</feature>
<keyword evidence="2" id="KW-1133">Transmembrane helix</keyword>
<name>A0A1B1DZV8_9APIC</name>
<protein>
    <submittedName>
        <fullName evidence="4">Uncharacterized protein</fullName>
    </submittedName>
</protein>
<dbReference type="RefSeq" id="XP_019915009.1">
    <property type="nucleotide sequence ID" value="XM_020059627.1"/>
</dbReference>
<dbReference type="OrthoDB" id="385410at2759"/>
<feature type="region of interest" description="Disordered" evidence="1">
    <location>
        <begin position="731"/>
        <end position="750"/>
    </location>
</feature>
<feature type="signal peptide" evidence="3">
    <location>
        <begin position="1"/>
        <end position="26"/>
    </location>
</feature>
<gene>
    <name evidence="4" type="ORF">PCOAH_00028220</name>
</gene>
<reference evidence="5" key="1">
    <citation type="submission" date="2016-06" db="EMBL/GenBank/DDBJ databases">
        <title>First high quality genome sequence of Plasmodium coatneyi using continuous long reads from single molecule, real-time sequencing.</title>
        <authorList>
            <person name="Chien J.-T."/>
            <person name="Pakala S.B."/>
            <person name="Geraldo J.A."/>
            <person name="Lapp S.A."/>
            <person name="Barnwell J.W."/>
            <person name="Kissinger J.C."/>
            <person name="Galinski M.R."/>
            <person name="Humphrey J.C."/>
        </authorList>
    </citation>
    <scope>NUCLEOTIDE SEQUENCE [LARGE SCALE GENOMIC DNA]</scope>
    <source>
        <strain evidence="5">Hackeri</strain>
    </source>
</reference>
<feature type="compositionally biased region" description="Low complexity" evidence="1">
    <location>
        <begin position="187"/>
        <end position="200"/>
    </location>
</feature>
<feature type="compositionally biased region" description="Basic and acidic residues" evidence="1">
    <location>
        <begin position="731"/>
        <end position="744"/>
    </location>
</feature>
<feature type="region of interest" description="Disordered" evidence="1">
    <location>
        <begin position="114"/>
        <end position="223"/>
    </location>
</feature>
<evidence type="ECO:0000256" key="1">
    <source>
        <dbReference type="SAM" id="MobiDB-lite"/>
    </source>
</evidence>
<accession>A0A1B1DZV8</accession>
<keyword evidence="3" id="KW-0732">Signal</keyword>
<evidence type="ECO:0000256" key="3">
    <source>
        <dbReference type="SAM" id="SignalP"/>
    </source>
</evidence>
<dbReference type="GeneID" id="30909550"/>
<dbReference type="Proteomes" id="UP000092716">
    <property type="component" value="Chromosome 9"/>
</dbReference>
<evidence type="ECO:0000313" key="4">
    <source>
        <dbReference type="EMBL" id="ANQ08314.1"/>
    </source>
</evidence>
<keyword evidence="2" id="KW-0812">Transmembrane</keyword>
<feature type="compositionally biased region" description="Polar residues" evidence="1">
    <location>
        <begin position="114"/>
        <end position="139"/>
    </location>
</feature>
<proteinExistence type="predicted"/>
<feature type="compositionally biased region" description="Pro residues" evidence="1">
    <location>
        <begin position="157"/>
        <end position="174"/>
    </location>
</feature>
<sequence>MSHFVPKTFLCTLLLCVVLNPYKSTSSPICTENRINHDVLNSKCGASLQAPYAPSQDDLSLPAQFNQQNARHQCVVQKYAGKQNSVKCTLAENALVNRIVSNELNNSTKLRNVGSYTESNVKGVRTNDSTGKKQQQQHGPYNPPNTPPQQQPHRASNPPPPEPSTPPWPPPRPFNSPDTPSQETEHPPQQQAQQGLQSPPLTSTPRVPPCIDASNGGGKQSRVPSLLNEIKETLLIRPQIIEAKLKNLEQALLNNKLITESKLQEVKQVLSDRELIGKKKRSVFKVLNENFLSNPSIRKLMLKELEDILLGNELNTEYILSVLNKNKFSKRLAYLPLLNIFGRFIISRKLIDESKLKELKGVLLSDQPITESQLHELKVLLVNVLHNINNADNNATSQKKVSNYHIIRPVPPDVDAYYFSQRPFDSAINVDARYPDHHLLQNVHSNKNRNALSRREPFNSDAFIRRANLKGRENLSLEVNRSRRTKKDAHYKRNVSQKADLVKKNELLKKKVLREADLVKENDLLEKRILRKDHLIGTSNLKRGHTIFLPKYGDSIDENSAIDRREILQKNELIEKIHVKKDIKELTPKRNSLEKVPVEITPKDKLPPKGNSLEKVIPVQITPKDDKLPNREPLVKVPVEITPKDDKLPKSDPLVKVPVEITTKDKLTKSDVANKTDKTEIEQITKKKQWTIEIHMSEKKQTDAIITSKKKKKKTTIITTHMCESNKKNELTDDTLDSKSKEDDKNVEEEEKAVAKKKKFKVDVHLEKKRKKKGKPVIKKKKWMIEAIMKNVAPKKELEILKELPVSHVIDVDVNDPLYRTKEEILFESILANPIKEPSRKKRRARLLKKLAIYGLVPTLAIGAIIGFTIGYIHVAPVDAILDSTALGIRTTVSNVAEGVPKVAAAAGGCAAEAASTAINTFELFNPLSWTSTALKVAECALTSTVTAAEVVTESAFEAASVASSYGTLYGVLQSLFPSLIAVGIAVLIFILFLYLDERGKMEWFHRYRRKFMKNLKKKYNEFKMSRKIKKRRKWYKKFLSKMEYINEEQNAYAN</sequence>
<evidence type="ECO:0000313" key="5">
    <source>
        <dbReference type="Proteomes" id="UP000092716"/>
    </source>
</evidence>
<keyword evidence="2" id="KW-0472">Membrane</keyword>
<dbReference type="EMBL" id="CP016247">
    <property type="protein sequence ID" value="ANQ08314.1"/>
    <property type="molecule type" value="Genomic_DNA"/>
</dbReference>
<feature type="transmembrane region" description="Helical" evidence="2">
    <location>
        <begin position="976"/>
        <end position="996"/>
    </location>
</feature>
<feature type="transmembrane region" description="Helical" evidence="2">
    <location>
        <begin position="851"/>
        <end position="875"/>
    </location>
</feature>
<dbReference type="AlphaFoldDB" id="A0A1B1DZV8"/>
<feature type="chain" id="PRO_5008521435" evidence="3">
    <location>
        <begin position="27"/>
        <end position="1055"/>
    </location>
</feature>
<dbReference type="KEGG" id="pcot:PCOAH_00028220"/>
<evidence type="ECO:0000256" key="2">
    <source>
        <dbReference type="SAM" id="Phobius"/>
    </source>
</evidence>
<dbReference type="VEuPathDB" id="PlasmoDB:PCOAH_00028220"/>
<organism evidence="4 5">
    <name type="scientific">Plasmodium coatneyi</name>
    <dbReference type="NCBI Taxonomy" id="208452"/>
    <lineage>
        <taxon>Eukaryota</taxon>
        <taxon>Sar</taxon>
        <taxon>Alveolata</taxon>
        <taxon>Apicomplexa</taxon>
        <taxon>Aconoidasida</taxon>
        <taxon>Haemosporida</taxon>
        <taxon>Plasmodiidae</taxon>
        <taxon>Plasmodium</taxon>
    </lineage>
</organism>
<keyword evidence="5" id="KW-1185">Reference proteome</keyword>